<feature type="compositionally biased region" description="Low complexity" evidence="2">
    <location>
        <begin position="748"/>
        <end position="758"/>
    </location>
</feature>
<sequence length="765" mass="88974">MTFGEAQFSGAAGAASEVVHHERSERLEDDCEKLMLLAETMFVTFNPDKKTVDTHIEECFKEHRVASKDVQNFLSQIFYGSVRFKKFVNVLVSSLYHTQSGNVLRNDRNMYHIYAYLALLRLTDLGFNHFRRLVLVKDAQKMLVFLKYVFNPENVENLCKDEWMKLYDVGFVGDVLRDLKYFQEPADDLIELLEERVFMSAQKKEEEAAAWSLGGEKKTTVPVPFKLTKTKPKVAPYEEPTYEPIKAKPAPKFLAGKTSTDIAIERAKEENKRKMKEKYESAKAFVPRVATRPSNFDKVCREVKEREESLLNFKGVKPRPVPRVPDVQVQLNVATVLRENALHQKRIEEEKRKAESYEQELRDASEFEEWQARMKRLDEENRRKEIERRRKEMGKIAKAAMDAQKLRIEANRTEAHGLKNLLRSLGDQHKQDIEAIEAMNKNSRAKVIQDRAKVSAIRTKLREEKHTNAYSIKSEQALNLDKIAENSKAELLQKRKIIEKVKAPSSVPKEVKTFDPTKTAELGLLDEMPLTELHERLRLERDAAQEAEMNRRAKIRLMKMQRSEKLSALLAENTQFRKIASIQGAARRTLKVEKERVQVTKEREKMEKSMVKTYSRLKEKQDLRNEAVAALKKEEQEILAMQQSQAADKGAVEEKKFRELTMGAEREIMLKQVEKKKEALIYEATKVKENRIKMAHVQREKHRKKEALEAYDAYVASLAELRTAEELKTAKMKRMKASTIRNHERQLRSQLSSRSTLFSRERQTE</sequence>
<gene>
    <name evidence="3" type="ORF">HKI87_02g15800</name>
</gene>
<feature type="region of interest" description="Disordered" evidence="2">
    <location>
        <begin position="730"/>
        <end position="765"/>
    </location>
</feature>
<feature type="coiled-coil region" evidence="1">
    <location>
        <begin position="333"/>
        <end position="387"/>
    </location>
</feature>
<protein>
    <submittedName>
        <fullName evidence="3">Cilia- and flagella-associated protein 99</fullName>
    </submittedName>
</protein>
<evidence type="ECO:0000313" key="3">
    <source>
        <dbReference type="EMBL" id="WZN60052.1"/>
    </source>
</evidence>
<keyword evidence="3" id="KW-0969">Cilium</keyword>
<keyword evidence="1" id="KW-0175">Coiled coil</keyword>
<dbReference type="PANTHER" id="PTHR34649:SF1">
    <property type="entry name" value="CILIA- AND FLAGELLA-ASSOCIATED PROTEIN 99"/>
    <property type="match status" value="1"/>
</dbReference>
<feature type="coiled-coil region" evidence="1">
    <location>
        <begin position="617"/>
        <end position="644"/>
    </location>
</feature>
<dbReference type="EMBL" id="CP151502">
    <property type="protein sequence ID" value="WZN60052.1"/>
    <property type="molecule type" value="Genomic_DNA"/>
</dbReference>
<dbReference type="Proteomes" id="UP001472866">
    <property type="component" value="Chromosome 02"/>
</dbReference>
<evidence type="ECO:0000313" key="4">
    <source>
        <dbReference type="Proteomes" id="UP001472866"/>
    </source>
</evidence>
<evidence type="ECO:0000256" key="1">
    <source>
        <dbReference type="SAM" id="Coils"/>
    </source>
</evidence>
<organism evidence="3 4">
    <name type="scientific">Chloropicon roscoffensis</name>
    <dbReference type="NCBI Taxonomy" id="1461544"/>
    <lineage>
        <taxon>Eukaryota</taxon>
        <taxon>Viridiplantae</taxon>
        <taxon>Chlorophyta</taxon>
        <taxon>Chloropicophyceae</taxon>
        <taxon>Chloropicales</taxon>
        <taxon>Chloropicaceae</taxon>
        <taxon>Chloropicon</taxon>
    </lineage>
</organism>
<keyword evidence="4" id="KW-1185">Reference proteome</keyword>
<dbReference type="InterPro" id="IPR039341">
    <property type="entry name" value="CFAP99"/>
</dbReference>
<reference evidence="3 4" key="1">
    <citation type="submission" date="2024-03" db="EMBL/GenBank/DDBJ databases">
        <title>Complete genome sequence of the green alga Chloropicon roscoffensis RCC1871.</title>
        <authorList>
            <person name="Lemieux C."/>
            <person name="Pombert J.-F."/>
            <person name="Otis C."/>
            <person name="Turmel M."/>
        </authorList>
    </citation>
    <scope>NUCLEOTIDE SEQUENCE [LARGE SCALE GENOMIC DNA]</scope>
    <source>
        <strain evidence="3 4">RCC1871</strain>
    </source>
</reference>
<evidence type="ECO:0000256" key="2">
    <source>
        <dbReference type="SAM" id="MobiDB-lite"/>
    </source>
</evidence>
<name>A0AAX4P178_9CHLO</name>
<proteinExistence type="predicted"/>
<keyword evidence="3" id="KW-0282">Flagellum</keyword>
<dbReference type="PANTHER" id="PTHR34649">
    <property type="entry name" value="CILIA- AND FLAGELLA-ASSOCIATED PROTEIN 99"/>
    <property type="match status" value="1"/>
</dbReference>
<accession>A0AAX4P178</accession>
<keyword evidence="3" id="KW-0966">Cell projection</keyword>
<dbReference type="AlphaFoldDB" id="A0AAX4P178"/>